<name>A0ACD3A8D0_9AGAR</name>
<sequence length="410" mass="46662">MKRLLRKSAGPRTIYQNIGPTPERVEQQKSQSTAAPSTSHGPQSRHKPGPIPDAIKQEVIARHQAFREDIEAIAAKCNKPAKLLYQLVAEEFRRPRGTNSWNVFEREMAQDPELKGLSRDNKVQALKELYDQKLNELGDKRDDPQERAKLFATMLSAHATKLQGELQQFNREGKLTPHLHRMIQVFIDLSALLDRLYGVQVFGWALSPDYEFDNGTPGMIWGGGKDFERVRRDESSAINKQLRDFQILFGYNKMKHGEDDEIAPHIDPTKKDRDGQQSLFSNFLREDIEYLVPSAKAEILGKLRQMPFASWIDVASKHKLCIVGWPVEVVKFPGGGFDLKKDLPGNILDSIVKARQRYEVNPQLADNRVKIIRWTEAQQNLPLTKQKSVPIVIDTTGRVLATAFTSTVYQ</sequence>
<keyword evidence="2" id="KW-1185">Reference proteome</keyword>
<gene>
    <name evidence="1" type="ORF">BDN72DRAFT_863508</name>
</gene>
<accession>A0ACD3A8D0</accession>
<organism evidence="1 2">
    <name type="scientific">Pluteus cervinus</name>
    <dbReference type="NCBI Taxonomy" id="181527"/>
    <lineage>
        <taxon>Eukaryota</taxon>
        <taxon>Fungi</taxon>
        <taxon>Dikarya</taxon>
        <taxon>Basidiomycota</taxon>
        <taxon>Agaricomycotina</taxon>
        <taxon>Agaricomycetes</taxon>
        <taxon>Agaricomycetidae</taxon>
        <taxon>Agaricales</taxon>
        <taxon>Pluteineae</taxon>
        <taxon>Pluteaceae</taxon>
        <taxon>Pluteus</taxon>
    </lineage>
</organism>
<proteinExistence type="predicted"/>
<evidence type="ECO:0000313" key="2">
    <source>
        <dbReference type="Proteomes" id="UP000308600"/>
    </source>
</evidence>
<protein>
    <submittedName>
        <fullName evidence="1">Uncharacterized protein</fullName>
    </submittedName>
</protein>
<dbReference type="Proteomes" id="UP000308600">
    <property type="component" value="Unassembled WGS sequence"/>
</dbReference>
<evidence type="ECO:0000313" key="1">
    <source>
        <dbReference type="EMBL" id="TFK61564.1"/>
    </source>
</evidence>
<reference evidence="1 2" key="1">
    <citation type="journal article" date="2019" name="Nat. Ecol. Evol.">
        <title>Megaphylogeny resolves global patterns of mushroom evolution.</title>
        <authorList>
            <person name="Varga T."/>
            <person name="Krizsan K."/>
            <person name="Foldi C."/>
            <person name="Dima B."/>
            <person name="Sanchez-Garcia M."/>
            <person name="Sanchez-Ramirez S."/>
            <person name="Szollosi G.J."/>
            <person name="Szarkandi J.G."/>
            <person name="Papp V."/>
            <person name="Albert L."/>
            <person name="Andreopoulos W."/>
            <person name="Angelini C."/>
            <person name="Antonin V."/>
            <person name="Barry K.W."/>
            <person name="Bougher N.L."/>
            <person name="Buchanan P."/>
            <person name="Buyck B."/>
            <person name="Bense V."/>
            <person name="Catcheside P."/>
            <person name="Chovatia M."/>
            <person name="Cooper J."/>
            <person name="Damon W."/>
            <person name="Desjardin D."/>
            <person name="Finy P."/>
            <person name="Geml J."/>
            <person name="Haridas S."/>
            <person name="Hughes K."/>
            <person name="Justo A."/>
            <person name="Karasinski D."/>
            <person name="Kautmanova I."/>
            <person name="Kiss B."/>
            <person name="Kocsube S."/>
            <person name="Kotiranta H."/>
            <person name="LaButti K.M."/>
            <person name="Lechner B.E."/>
            <person name="Liimatainen K."/>
            <person name="Lipzen A."/>
            <person name="Lukacs Z."/>
            <person name="Mihaltcheva S."/>
            <person name="Morgado L.N."/>
            <person name="Niskanen T."/>
            <person name="Noordeloos M.E."/>
            <person name="Ohm R.A."/>
            <person name="Ortiz-Santana B."/>
            <person name="Ovrebo C."/>
            <person name="Racz N."/>
            <person name="Riley R."/>
            <person name="Savchenko A."/>
            <person name="Shiryaev A."/>
            <person name="Soop K."/>
            <person name="Spirin V."/>
            <person name="Szebenyi C."/>
            <person name="Tomsovsky M."/>
            <person name="Tulloss R.E."/>
            <person name="Uehling J."/>
            <person name="Grigoriev I.V."/>
            <person name="Vagvolgyi C."/>
            <person name="Papp T."/>
            <person name="Martin F.M."/>
            <person name="Miettinen O."/>
            <person name="Hibbett D.S."/>
            <person name="Nagy L.G."/>
        </authorList>
    </citation>
    <scope>NUCLEOTIDE SEQUENCE [LARGE SCALE GENOMIC DNA]</scope>
    <source>
        <strain evidence="1 2">NL-1719</strain>
    </source>
</reference>
<dbReference type="EMBL" id="ML208648">
    <property type="protein sequence ID" value="TFK61564.1"/>
    <property type="molecule type" value="Genomic_DNA"/>
</dbReference>